<dbReference type="Gene3D" id="1.10.455.10">
    <property type="entry name" value="Ribosomal protein S7 domain"/>
    <property type="match status" value="1"/>
</dbReference>
<dbReference type="CDD" id="cd14869">
    <property type="entry name" value="uS7_Bacteria"/>
    <property type="match status" value="1"/>
</dbReference>
<organism evidence="9 10">
    <name type="scientific">Candidatus Curtissbacteria bacterium RIFCSPHIGHO2_01_FULL_41_13</name>
    <dbReference type="NCBI Taxonomy" id="1797745"/>
    <lineage>
        <taxon>Bacteria</taxon>
        <taxon>Candidatus Curtissiibacteriota</taxon>
    </lineage>
</organism>
<comment type="function">
    <text evidence="6">One of the primary rRNA binding proteins, it binds directly to 16S rRNA where it nucleates assembly of the head domain of the 30S subunit. Is located at the subunit interface close to the decoding center, probably blocks exit of the E-site tRNA.</text>
</comment>
<dbReference type="GO" id="GO:0006412">
    <property type="term" value="P:translation"/>
    <property type="evidence" value="ECO:0007669"/>
    <property type="project" value="UniProtKB-UniRule"/>
</dbReference>
<dbReference type="GO" id="GO:0003735">
    <property type="term" value="F:structural constituent of ribosome"/>
    <property type="evidence" value="ECO:0007669"/>
    <property type="project" value="InterPro"/>
</dbReference>
<evidence type="ECO:0000313" key="10">
    <source>
        <dbReference type="Proteomes" id="UP000177069"/>
    </source>
</evidence>
<evidence type="ECO:0000256" key="6">
    <source>
        <dbReference type="HAMAP-Rule" id="MF_00480"/>
    </source>
</evidence>
<evidence type="ECO:0000256" key="2">
    <source>
        <dbReference type="ARBA" id="ARBA00022730"/>
    </source>
</evidence>
<evidence type="ECO:0000256" key="3">
    <source>
        <dbReference type="ARBA" id="ARBA00022884"/>
    </source>
</evidence>
<evidence type="ECO:0000259" key="8">
    <source>
        <dbReference type="Pfam" id="PF00177"/>
    </source>
</evidence>
<gene>
    <name evidence="6" type="primary">rpsG</name>
    <name evidence="9" type="ORF">A2696_02400</name>
</gene>
<evidence type="ECO:0000256" key="5">
    <source>
        <dbReference type="ARBA" id="ARBA00023274"/>
    </source>
</evidence>
<dbReference type="EMBL" id="MFBA01000015">
    <property type="protein sequence ID" value="OGD85757.1"/>
    <property type="molecule type" value="Genomic_DNA"/>
</dbReference>
<dbReference type="PROSITE" id="PS00052">
    <property type="entry name" value="RIBOSOMAL_S7"/>
    <property type="match status" value="1"/>
</dbReference>
<reference evidence="9 10" key="1">
    <citation type="journal article" date="2016" name="Nat. Commun.">
        <title>Thousands of microbial genomes shed light on interconnected biogeochemical processes in an aquifer system.</title>
        <authorList>
            <person name="Anantharaman K."/>
            <person name="Brown C.T."/>
            <person name="Hug L.A."/>
            <person name="Sharon I."/>
            <person name="Castelle C.J."/>
            <person name="Probst A.J."/>
            <person name="Thomas B.C."/>
            <person name="Singh A."/>
            <person name="Wilkins M.J."/>
            <person name="Karaoz U."/>
            <person name="Brodie E.L."/>
            <person name="Williams K.H."/>
            <person name="Hubbard S.S."/>
            <person name="Banfield J.F."/>
        </authorList>
    </citation>
    <scope>NUCLEOTIDE SEQUENCE [LARGE SCALE GENOMIC DNA]</scope>
</reference>
<dbReference type="PANTHER" id="PTHR11205">
    <property type="entry name" value="RIBOSOMAL PROTEIN S7"/>
    <property type="match status" value="1"/>
</dbReference>
<dbReference type="PIRSF" id="PIRSF002122">
    <property type="entry name" value="RPS7p_RPS7a_RPS5e_RPS7o"/>
    <property type="match status" value="1"/>
</dbReference>
<evidence type="ECO:0000256" key="1">
    <source>
        <dbReference type="ARBA" id="ARBA00007151"/>
    </source>
</evidence>
<dbReference type="InterPro" id="IPR000235">
    <property type="entry name" value="Ribosomal_uS7"/>
</dbReference>
<dbReference type="AlphaFoldDB" id="A0A1F5G1Q9"/>
<evidence type="ECO:0000256" key="7">
    <source>
        <dbReference type="RuleBase" id="RU003619"/>
    </source>
</evidence>
<evidence type="ECO:0000313" key="9">
    <source>
        <dbReference type="EMBL" id="OGD85757.1"/>
    </source>
</evidence>
<dbReference type="SUPFAM" id="SSF47973">
    <property type="entry name" value="Ribosomal protein S7"/>
    <property type="match status" value="1"/>
</dbReference>
<keyword evidence="3 6" id="KW-0694">RNA-binding</keyword>
<evidence type="ECO:0000256" key="4">
    <source>
        <dbReference type="ARBA" id="ARBA00022980"/>
    </source>
</evidence>
<dbReference type="HAMAP" id="MF_00480_B">
    <property type="entry name" value="Ribosomal_uS7_B"/>
    <property type="match status" value="1"/>
</dbReference>
<dbReference type="FunFam" id="1.10.455.10:FF:000001">
    <property type="entry name" value="30S ribosomal protein S7"/>
    <property type="match status" value="1"/>
</dbReference>
<dbReference type="InterPro" id="IPR020606">
    <property type="entry name" value="Ribosomal_uS7_CS"/>
</dbReference>
<dbReference type="GO" id="GO:0000049">
    <property type="term" value="F:tRNA binding"/>
    <property type="evidence" value="ECO:0007669"/>
    <property type="project" value="UniProtKB-UniRule"/>
</dbReference>
<feature type="domain" description="Small ribosomal subunit protein uS7" evidence="8">
    <location>
        <begin position="2"/>
        <end position="158"/>
    </location>
</feature>
<dbReference type="InterPro" id="IPR023798">
    <property type="entry name" value="Ribosomal_uS7_dom"/>
</dbReference>
<proteinExistence type="inferred from homology"/>
<sequence length="165" mass="18658">MPRSGKVERRKIQPDLLYASQIIAKLINKIMVSGKKQVAQKIVYQSLENIKPTGQDPLDTLEKALENVSPRMEVRPRRVGGASYMIPMEVRGSRRQSLAISWLVAAARNRPLPEFADRPKNKPVMIAKLTAEILEASKGEGRAVAKKEEMHRMAEANKAFAHFRW</sequence>
<dbReference type="GO" id="GO:0019843">
    <property type="term" value="F:rRNA binding"/>
    <property type="evidence" value="ECO:0007669"/>
    <property type="project" value="UniProtKB-UniRule"/>
</dbReference>
<dbReference type="InterPro" id="IPR005717">
    <property type="entry name" value="Ribosomal_uS7_bac/org-type"/>
</dbReference>
<keyword evidence="5 6" id="KW-0687">Ribonucleoprotein</keyword>
<keyword evidence="4 6" id="KW-0689">Ribosomal protein</keyword>
<keyword evidence="2 6" id="KW-0699">rRNA-binding</keyword>
<dbReference type="Pfam" id="PF00177">
    <property type="entry name" value="Ribosomal_S7"/>
    <property type="match status" value="1"/>
</dbReference>
<dbReference type="NCBIfam" id="TIGR01029">
    <property type="entry name" value="rpsG_bact"/>
    <property type="match status" value="1"/>
</dbReference>
<accession>A0A1F5G1Q9</accession>
<dbReference type="Proteomes" id="UP000177069">
    <property type="component" value="Unassembled WGS sequence"/>
</dbReference>
<comment type="similarity">
    <text evidence="1 6 7">Belongs to the universal ribosomal protein uS7 family.</text>
</comment>
<name>A0A1F5G1Q9_9BACT</name>
<keyword evidence="6" id="KW-0820">tRNA-binding</keyword>
<protein>
    <recommendedName>
        <fullName evidence="6">Small ribosomal subunit protein uS7</fullName>
    </recommendedName>
</protein>
<comment type="caution">
    <text evidence="9">The sequence shown here is derived from an EMBL/GenBank/DDBJ whole genome shotgun (WGS) entry which is preliminary data.</text>
</comment>
<comment type="subunit">
    <text evidence="6">Part of the 30S ribosomal subunit. Contacts proteins S9 and S11.</text>
</comment>
<dbReference type="GO" id="GO:0015935">
    <property type="term" value="C:small ribosomal subunit"/>
    <property type="evidence" value="ECO:0007669"/>
    <property type="project" value="InterPro"/>
</dbReference>
<dbReference type="InterPro" id="IPR036823">
    <property type="entry name" value="Ribosomal_uS7_dom_sf"/>
</dbReference>